<dbReference type="Proteomes" id="UP000663873">
    <property type="component" value="Unassembled WGS sequence"/>
</dbReference>
<name>A0A821GIW3_9BILA</name>
<comment type="caution">
    <text evidence="1">The sequence shown here is derived from an EMBL/GenBank/DDBJ whole genome shotgun (WGS) entry which is preliminary data.</text>
</comment>
<evidence type="ECO:0000313" key="2">
    <source>
        <dbReference type="Proteomes" id="UP000663873"/>
    </source>
</evidence>
<protein>
    <submittedName>
        <fullName evidence="1">Uncharacterized protein</fullName>
    </submittedName>
</protein>
<sequence>MPPKQQASKKTVEKAKAKIIEDKTFGLKNKKGTKNQKFIAQVQNQVQNAGKSAREVRYSKKRQIFISILIRLDC</sequence>
<dbReference type="GO" id="GO:0002181">
    <property type="term" value="P:cytoplasmic translation"/>
    <property type="evidence" value="ECO:0007669"/>
    <property type="project" value="TreeGrafter"/>
</dbReference>
<accession>A0A821GIW3</accession>
<dbReference type="PANTHER" id="PTHR12681:SF0">
    <property type="entry name" value="ZINC FINGER CCCH DOMAIN-CONTAINING PROTEIN 15"/>
    <property type="match status" value="1"/>
</dbReference>
<evidence type="ECO:0000313" key="1">
    <source>
        <dbReference type="EMBL" id="CAF4669834.1"/>
    </source>
</evidence>
<reference evidence="1" key="1">
    <citation type="submission" date="2021-02" db="EMBL/GenBank/DDBJ databases">
        <authorList>
            <person name="Nowell W R."/>
        </authorList>
    </citation>
    <scope>NUCLEOTIDE SEQUENCE</scope>
</reference>
<gene>
    <name evidence="1" type="ORF">UJA718_LOCUS34696</name>
</gene>
<dbReference type="AlphaFoldDB" id="A0A821GIW3"/>
<dbReference type="GO" id="GO:0005829">
    <property type="term" value="C:cytosol"/>
    <property type="evidence" value="ECO:0007669"/>
    <property type="project" value="TreeGrafter"/>
</dbReference>
<dbReference type="EMBL" id="CAJOBP010031657">
    <property type="protein sequence ID" value="CAF4669834.1"/>
    <property type="molecule type" value="Genomic_DNA"/>
</dbReference>
<keyword evidence="2" id="KW-1185">Reference proteome</keyword>
<dbReference type="GO" id="GO:0003729">
    <property type="term" value="F:mRNA binding"/>
    <property type="evidence" value="ECO:0007669"/>
    <property type="project" value="TreeGrafter"/>
</dbReference>
<organism evidence="1 2">
    <name type="scientific">Rotaria socialis</name>
    <dbReference type="NCBI Taxonomy" id="392032"/>
    <lineage>
        <taxon>Eukaryota</taxon>
        <taxon>Metazoa</taxon>
        <taxon>Spiralia</taxon>
        <taxon>Gnathifera</taxon>
        <taxon>Rotifera</taxon>
        <taxon>Eurotatoria</taxon>
        <taxon>Bdelloidea</taxon>
        <taxon>Philodinida</taxon>
        <taxon>Philodinidae</taxon>
        <taxon>Rotaria</taxon>
    </lineage>
</organism>
<dbReference type="PANTHER" id="PTHR12681">
    <property type="entry name" value="ZINC FINGER-CONTAINING PROTEIN P48ZNF"/>
    <property type="match status" value="1"/>
</dbReference>
<proteinExistence type="predicted"/>